<evidence type="ECO:0000313" key="3">
    <source>
        <dbReference type="Proteomes" id="UP000267844"/>
    </source>
</evidence>
<keyword evidence="2" id="KW-0808">Transferase</keyword>
<accession>A0A427BRR1</accession>
<dbReference type="RefSeq" id="WP_125349126.1">
    <property type="nucleotide sequence ID" value="NZ_RHPN01000004.1"/>
</dbReference>
<reference evidence="2 3" key="1">
    <citation type="submission" date="2018-10" db="EMBL/GenBank/DDBJ databases">
        <title>Transmission dynamics of multidrug resistant bacteria on intensive care unit surfaces.</title>
        <authorList>
            <person name="D'Souza A.W."/>
            <person name="Potter R.F."/>
            <person name="Wallace M."/>
            <person name="Shupe A."/>
            <person name="Patel S."/>
            <person name="Sun S."/>
            <person name="Gul D."/>
            <person name="Kwon J.H."/>
            <person name="Andleeb S."/>
            <person name="Burnham C.-A.D."/>
            <person name="Dantas G."/>
        </authorList>
    </citation>
    <scope>NUCLEOTIDE SEQUENCE [LARGE SCALE GENOMIC DNA]</scope>
    <source>
        <strain evidence="2 3">WF_348</strain>
    </source>
</reference>
<dbReference type="Pfam" id="PF00534">
    <property type="entry name" value="Glycos_transf_1"/>
    <property type="match status" value="1"/>
</dbReference>
<dbReference type="Proteomes" id="UP000267844">
    <property type="component" value="Unassembled WGS sequence"/>
</dbReference>
<sequence length="362" mass="42380">MKKAIIIDWLDKYGGAERVIAKLNQIFLFDEVYTLTNIMKKEEFLEIFPQKNIQVHDTFLRILKNKFRFLYFIFFWVINRMKVSPEVDYFISSSHSIAKGVTKSRKDQIHISYFQARNSNYIWDEIDLYFGKSKYLFYPLLLILRKIDIKQAQKPDYIISNSKFVQQWVKKTYNRESIVIYPPVNFENFELVKHKSDYYVIVGRMASIKRFDVVIKAFNQNKKKLIVIGDGEKLDDLVKLSTSDNIHFFGFLESKLVGEYICKAKAFIQVGIEGFGIAPLEAQACGTPVIAFAKGGVVETVIDKQTGVFFDEQTEESLNFAINEFEELQFDQTLIRNHALSFSHEVFEKKMRDFVESKIKKV</sequence>
<proteinExistence type="predicted"/>
<dbReference type="Gene3D" id="3.40.50.2000">
    <property type="entry name" value="Glycogen Phosphorylase B"/>
    <property type="match status" value="2"/>
</dbReference>
<evidence type="ECO:0000259" key="1">
    <source>
        <dbReference type="Pfam" id="PF00534"/>
    </source>
</evidence>
<gene>
    <name evidence="2" type="ORF">EGI89_03200</name>
</gene>
<organism evidence="2 3">
    <name type="scientific">Empedobacter falsenii</name>
    <dbReference type="NCBI Taxonomy" id="343874"/>
    <lineage>
        <taxon>Bacteria</taxon>
        <taxon>Pseudomonadati</taxon>
        <taxon>Bacteroidota</taxon>
        <taxon>Flavobacteriia</taxon>
        <taxon>Flavobacteriales</taxon>
        <taxon>Weeksellaceae</taxon>
        <taxon>Empedobacter</taxon>
    </lineage>
</organism>
<evidence type="ECO:0000313" key="2">
    <source>
        <dbReference type="EMBL" id="RRT93424.1"/>
    </source>
</evidence>
<dbReference type="AlphaFoldDB" id="A0A427BRR1"/>
<dbReference type="SUPFAM" id="SSF53756">
    <property type="entry name" value="UDP-Glycosyltransferase/glycogen phosphorylase"/>
    <property type="match status" value="1"/>
</dbReference>
<feature type="domain" description="Glycosyl transferase family 1" evidence="1">
    <location>
        <begin position="191"/>
        <end position="329"/>
    </location>
</feature>
<dbReference type="GO" id="GO:0016757">
    <property type="term" value="F:glycosyltransferase activity"/>
    <property type="evidence" value="ECO:0007669"/>
    <property type="project" value="InterPro"/>
</dbReference>
<comment type="caution">
    <text evidence="2">The sequence shown here is derived from an EMBL/GenBank/DDBJ whole genome shotgun (WGS) entry which is preliminary data.</text>
</comment>
<dbReference type="InterPro" id="IPR001296">
    <property type="entry name" value="Glyco_trans_1"/>
</dbReference>
<name>A0A427BRR1_9FLAO</name>
<dbReference type="PANTHER" id="PTHR12526">
    <property type="entry name" value="GLYCOSYLTRANSFERASE"/>
    <property type="match status" value="1"/>
</dbReference>
<protein>
    <submittedName>
        <fullName evidence="2">Glycosyltransferase family 4 protein</fullName>
    </submittedName>
</protein>
<dbReference type="EMBL" id="RHPO01000004">
    <property type="protein sequence ID" value="RRT93424.1"/>
    <property type="molecule type" value="Genomic_DNA"/>
</dbReference>
<dbReference type="PANTHER" id="PTHR12526:SF584">
    <property type="entry name" value="GLYCOSYLTRANSFERASE"/>
    <property type="match status" value="1"/>
</dbReference>